<dbReference type="AlphaFoldDB" id="J9GF72"/>
<proteinExistence type="predicted"/>
<reference evidence="1" key="1">
    <citation type="journal article" date="2012" name="PLoS ONE">
        <title>Gene sets for utilization of primary and secondary nutrition supplies in the distal gut of endangered iberian lynx.</title>
        <authorList>
            <person name="Alcaide M."/>
            <person name="Messina E."/>
            <person name="Richter M."/>
            <person name="Bargiela R."/>
            <person name="Peplies J."/>
            <person name="Huws S.A."/>
            <person name="Newbold C.J."/>
            <person name="Golyshin P.N."/>
            <person name="Simon M.A."/>
            <person name="Lopez G."/>
            <person name="Yakimov M.M."/>
            <person name="Ferrer M."/>
        </authorList>
    </citation>
    <scope>NUCLEOTIDE SEQUENCE</scope>
</reference>
<comment type="caution">
    <text evidence="1">The sequence shown here is derived from an EMBL/GenBank/DDBJ whole genome shotgun (WGS) entry which is preliminary data.</text>
</comment>
<protein>
    <submittedName>
        <fullName evidence="1">Uncharacterized protein</fullName>
    </submittedName>
</protein>
<gene>
    <name evidence="1" type="ORF">EVA_05886</name>
</gene>
<organism evidence="1">
    <name type="scientific">gut metagenome</name>
    <dbReference type="NCBI Taxonomy" id="749906"/>
    <lineage>
        <taxon>unclassified sequences</taxon>
        <taxon>metagenomes</taxon>
        <taxon>organismal metagenomes</taxon>
    </lineage>
</organism>
<accession>J9GF72</accession>
<sequence>MLSQVFHFQHGLLTQQVKEVISWTDVRMACQCTFRKDISRTKICVSKGQSCFTKTFMKYIEPMASSSIKRTAVVKQIGCRRHGEGFVGYRVWE</sequence>
<evidence type="ECO:0000313" key="1">
    <source>
        <dbReference type="EMBL" id="EJX06007.1"/>
    </source>
</evidence>
<name>J9GF72_9ZZZZ</name>
<dbReference type="EMBL" id="AMCI01001295">
    <property type="protein sequence ID" value="EJX06007.1"/>
    <property type="molecule type" value="Genomic_DNA"/>
</dbReference>